<feature type="transmembrane region" description="Helical" evidence="6">
    <location>
        <begin position="153"/>
        <end position="172"/>
    </location>
</feature>
<proteinExistence type="predicted"/>
<dbReference type="PANTHER" id="PTHR12226:SF3">
    <property type="entry name" value="SOLUTE CARRIER FAMILY 66 MEMBER 3"/>
    <property type="match status" value="1"/>
</dbReference>
<dbReference type="GO" id="GO:0016020">
    <property type="term" value="C:membrane"/>
    <property type="evidence" value="ECO:0007669"/>
    <property type="project" value="UniProtKB-SubCell"/>
</dbReference>
<dbReference type="Pfam" id="PF04193">
    <property type="entry name" value="PQ-loop"/>
    <property type="match status" value="1"/>
</dbReference>
<sequence>MAGILYIISDILSIITITLCFILKIPQIIKLYKAGEASGISLKGLLLELSSYCVTMLYNYTNQHSLLSYLEYPIIIIQEYIVILLVLHYQKQKPSVFLKVLAVSFSAIFAFGLQIISKKILTILLPFTTPVGAISKVMQLVEIIRKKDARSVSALTWFLSCFTNLTRIYTIYLDSADPNLLMNFTVSAGLSGSVLAATLYYQKQADKRGLKSN</sequence>
<dbReference type="InterPro" id="IPR016817">
    <property type="entry name" value="MannP-dilichol_defect-1"/>
</dbReference>
<feature type="transmembrane region" description="Helical" evidence="6">
    <location>
        <begin position="72"/>
        <end position="89"/>
    </location>
</feature>
<dbReference type="AlphaFoldDB" id="A0AAW2IEH4"/>
<evidence type="ECO:0000256" key="6">
    <source>
        <dbReference type="SAM" id="Phobius"/>
    </source>
</evidence>
<organism evidence="7">
    <name type="scientific">Menopon gallinae</name>
    <name type="common">poultry shaft louse</name>
    <dbReference type="NCBI Taxonomy" id="328185"/>
    <lineage>
        <taxon>Eukaryota</taxon>
        <taxon>Metazoa</taxon>
        <taxon>Ecdysozoa</taxon>
        <taxon>Arthropoda</taxon>
        <taxon>Hexapoda</taxon>
        <taxon>Insecta</taxon>
        <taxon>Pterygota</taxon>
        <taxon>Neoptera</taxon>
        <taxon>Paraneoptera</taxon>
        <taxon>Psocodea</taxon>
        <taxon>Troctomorpha</taxon>
        <taxon>Phthiraptera</taxon>
        <taxon>Amblycera</taxon>
        <taxon>Menoponidae</taxon>
        <taxon>Menopon</taxon>
    </lineage>
</organism>
<dbReference type="EMBL" id="JARGDH010000001">
    <property type="protein sequence ID" value="KAL0280196.1"/>
    <property type="molecule type" value="Genomic_DNA"/>
</dbReference>
<comment type="caution">
    <text evidence="7">The sequence shown here is derived from an EMBL/GenBank/DDBJ whole genome shotgun (WGS) entry which is preliminary data.</text>
</comment>
<dbReference type="Gene3D" id="1.20.1280.290">
    <property type="match status" value="2"/>
</dbReference>
<keyword evidence="2 5" id="KW-0812">Transmembrane</keyword>
<reference evidence="7" key="1">
    <citation type="journal article" date="2024" name="Gigascience">
        <title>Chromosome-level genome of the poultry shaft louse Menopon gallinae provides insight into the host-switching and adaptive evolution of parasitic lice.</title>
        <authorList>
            <person name="Xu Y."/>
            <person name="Ma L."/>
            <person name="Liu S."/>
            <person name="Liang Y."/>
            <person name="Liu Q."/>
            <person name="He Z."/>
            <person name="Tian L."/>
            <person name="Duan Y."/>
            <person name="Cai W."/>
            <person name="Li H."/>
            <person name="Song F."/>
        </authorList>
    </citation>
    <scope>NUCLEOTIDE SEQUENCE</scope>
    <source>
        <strain evidence="7">Cailab_2023a</strain>
    </source>
</reference>
<evidence type="ECO:0000256" key="4">
    <source>
        <dbReference type="ARBA" id="ARBA00023136"/>
    </source>
</evidence>
<dbReference type="SMART" id="SM00679">
    <property type="entry name" value="CTNS"/>
    <property type="match status" value="2"/>
</dbReference>
<evidence type="ECO:0000256" key="2">
    <source>
        <dbReference type="ARBA" id="ARBA00022692"/>
    </source>
</evidence>
<keyword evidence="4 5" id="KW-0472">Membrane</keyword>
<evidence type="ECO:0000256" key="5">
    <source>
        <dbReference type="PIRNR" id="PIRNR023381"/>
    </source>
</evidence>
<feature type="transmembrane region" description="Helical" evidence="6">
    <location>
        <begin position="123"/>
        <end position="141"/>
    </location>
</feature>
<evidence type="ECO:0000256" key="1">
    <source>
        <dbReference type="ARBA" id="ARBA00004141"/>
    </source>
</evidence>
<evidence type="ECO:0000313" key="7">
    <source>
        <dbReference type="EMBL" id="KAL0280196.1"/>
    </source>
</evidence>
<feature type="transmembrane region" description="Helical" evidence="6">
    <location>
        <begin position="184"/>
        <end position="201"/>
    </location>
</feature>
<feature type="transmembrane region" description="Helical" evidence="6">
    <location>
        <begin position="96"/>
        <end position="117"/>
    </location>
</feature>
<protein>
    <recommendedName>
        <fullName evidence="5">Solute carrier family 66 member 3</fullName>
    </recommendedName>
</protein>
<gene>
    <name evidence="7" type="ORF">PYX00_001568</name>
</gene>
<dbReference type="InterPro" id="IPR006603">
    <property type="entry name" value="PQ-loop_rpt"/>
</dbReference>
<feature type="transmembrane region" description="Helical" evidence="6">
    <location>
        <begin position="6"/>
        <end position="23"/>
    </location>
</feature>
<keyword evidence="3 5" id="KW-1133">Transmembrane helix</keyword>
<name>A0AAW2IEH4_9NEOP</name>
<evidence type="ECO:0000256" key="3">
    <source>
        <dbReference type="ARBA" id="ARBA00022989"/>
    </source>
</evidence>
<dbReference type="PIRSF" id="PIRSF023381">
    <property type="entry name" value="MannP-dilichol_defect-1p"/>
    <property type="match status" value="1"/>
</dbReference>
<dbReference type="PANTHER" id="PTHR12226">
    <property type="entry name" value="MANNOSE-P-DOLICHOL UTILIZATION DEFECT 1 LEC35 -RELATED"/>
    <property type="match status" value="1"/>
</dbReference>
<accession>A0AAW2IEH4</accession>
<comment type="subcellular location">
    <subcellularLocation>
        <location evidence="1 5">Membrane</location>
        <topology evidence="1 5">Multi-pass membrane protein</topology>
    </subcellularLocation>
</comment>